<dbReference type="GO" id="GO:0004308">
    <property type="term" value="F:exo-alpha-sialidase activity"/>
    <property type="evidence" value="ECO:0007669"/>
    <property type="project" value="UniProtKB-EC"/>
</dbReference>
<dbReference type="Proteomes" id="UP000305165">
    <property type="component" value="Unassembled WGS sequence"/>
</dbReference>
<dbReference type="Pfam" id="PF02973">
    <property type="entry name" value="Sialidase"/>
    <property type="match status" value="1"/>
</dbReference>
<evidence type="ECO:0000256" key="2">
    <source>
        <dbReference type="ARBA" id="ARBA00009348"/>
    </source>
</evidence>
<evidence type="ECO:0000313" key="6">
    <source>
        <dbReference type="Proteomes" id="UP000305165"/>
    </source>
</evidence>
<comment type="catalytic activity">
    <reaction evidence="1">
        <text>Hydrolysis of alpha-(2-&gt;3)-, alpha-(2-&gt;6)-, alpha-(2-&gt;8)- glycosidic linkages of terminal sialic acid residues in oligosaccharides, glycoproteins, glycolipids, colominic acid and synthetic substrates.</text>
        <dbReference type="EC" id="3.2.1.18"/>
    </reaction>
</comment>
<dbReference type="SUPFAM" id="SSF50939">
    <property type="entry name" value="Sialidases"/>
    <property type="match status" value="1"/>
</dbReference>
<reference evidence="5 6" key="1">
    <citation type="submission" date="2019-04" db="EMBL/GenBank/DDBJ databases">
        <title>Genome analysis of Streptococcus suis strain WUSS424.</title>
        <authorList>
            <person name="Chen H."/>
            <person name="Gao X."/>
            <person name="Wu Z."/>
        </authorList>
    </citation>
    <scope>NUCLEOTIDE SEQUENCE [LARGE SCALE GENOMIC DNA]</scope>
    <source>
        <strain evidence="5 6">WUSS424</strain>
    </source>
</reference>
<dbReference type="CDD" id="cd15482">
    <property type="entry name" value="Sialidase_non-viral"/>
    <property type="match status" value="1"/>
</dbReference>
<protein>
    <recommendedName>
        <fullName evidence="3">exo-alpha-sialidase</fullName>
        <ecNumber evidence="3">3.2.1.18</ecNumber>
    </recommendedName>
</protein>
<dbReference type="InterPro" id="IPR026856">
    <property type="entry name" value="Sialidase_fam"/>
</dbReference>
<dbReference type="PANTHER" id="PTHR10628:SF30">
    <property type="entry name" value="EXO-ALPHA-SIALIDASE"/>
    <property type="match status" value="1"/>
</dbReference>
<dbReference type="Gene3D" id="2.120.10.10">
    <property type="match status" value="1"/>
</dbReference>
<dbReference type="OrthoDB" id="7294637at2"/>
<accession>A0A4T2GLE3</accession>
<name>A0A4T2GLE3_STRSU</name>
<dbReference type="PANTHER" id="PTHR10628">
    <property type="entry name" value="SIALIDASE"/>
    <property type="match status" value="1"/>
</dbReference>
<proteinExistence type="inferred from homology"/>
<dbReference type="InterPro" id="IPR036278">
    <property type="entry name" value="Sialidase_sf"/>
</dbReference>
<dbReference type="Gene3D" id="2.60.120.200">
    <property type="match status" value="1"/>
</dbReference>
<dbReference type="EC" id="3.2.1.18" evidence="3"/>
<organism evidence="5 6">
    <name type="scientific">Streptococcus suis</name>
    <dbReference type="NCBI Taxonomy" id="1307"/>
    <lineage>
        <taxon>Bacteria</taxon>
        <taxon>Bacillati</taxon>
        <taxon>Bacillota</taxon>
        <taxon>Bacilli</taxon>
        <taxon>Lactobacillales</taxon>
        <taxon>Streptococcaceae</taxon>
        <taxon>Streptococcus</taxon>
    </lineage>
</organism>
<evidence type="ECO:0000313" key="5">
    <source>
        <dbReference type="EMBL" id="TIH99717.1"/>
    </source>
</evidence>
<dbReference type="GO" id="GO:0005737">
    <property type="term" value="C:cytoplasm"/>
    <property type="evidence" value="ECO:0007669"/>
    <property type="project" value="TreeGrafter"/>
</dbReference>
<evidence type="ECO:0000256" key="3">
    <source>
        <dbReference type="ARBA" id="ARBA00012733"/>
    </source>
</evidence>
<dbReference type="AlphaFoldDB" id="A0A4T2GLE3"/>
<dbReference type="InterPro" id="IPR004124">
    <property type="entry name" value="Glyco_hydro_33_N"/>
</dbReference>
<dbReference type="GO" id="GO:0016020">
    <property type="term" value="C:membrane"/>
    <property type="evidence" value="ECO:0007669"/>
    <property type="project" value="TreeGrafter"/>
</dbReference>
<comment type="caution">
    <text evidence="5">The sequence shown here is derived from an EMBL/GenBank/DDBJ whole genome shotgun (WGS) entry which is preliminary data.</text>
</comment>
<evidence type="ECO:0000259" key="4">
    <source>
        <dbReference type="Pfam" id="PF02973"/>
    </source>
</evidence>
<evidence type="ECO:0000256" key="1">
    <source>
        <dbReference type="ARBA" id="ARBA00000427"/>
    </source>
</evidence>
<dbReference type="EMBL" id="SSXO01000003">
    <property type="protein sequence ID" value="TIH99717.1"/>
    <property type="molecule type" value="Genomic_DNA"/>
</dbReference>
<sequence length="251" mass="28201">MSEEASETDQLPSLDVNIEAVSSDETSREFEEAEVHKLGNTSLNASNKRLEFAPEVRDSIKESESGTIYLEYKAQANGFFNLFATSSQTHANEYTALFVNNGVVGLESRSVWAANSLDIRNFSHHDRAFTEEEIQRRSALFIRREHPYVLNEESRLSKKITVFEGGRNNQKNPANGVASFRIPALLKTDKGTLIAATDQRHDHHLDYGNIAQVVKRSLDNGQTWSETITIVDLKDNPQARDRNFGAPSQCQ</sequence>
<dbReference type="GO" id="GO:0006689">
    <property type="term" value="P:ganglioside catabolic process"/>
    <property type="evidence" value="ECO:0007669"/>
    <property type="project" value="TreeGrafter"/>
</dbReference>
<feature type="domain" description="Glycoside hydrolase family 33 N-terminal" evidence="4">
    <location>
        <begin position="46"/>
        <end position="110"/>
    </location>
</feature>
<gene>
    <name evidence="5" type="ORF">FAJ39_05815</name>
</gene>
<comment type="similarity">
    <text evidence="2">Belongs to the glycosyl hydrolase 33 family.</text>
</comment>
<dbReference type="GO" id="GO:0009313">
    <property type="term" value="P:oligosaccharide catabolic process"/>
    <property type="evidence" value="ECO:0007669"/>
    <property type="project" value="TreeGrafter"/>
</dbReference>